<protein>
    <submittedName>
        <fullName evidence="3">Histidine kinase</fullName>
    </submittedName>
</protein>
<comment type="caution">
    <text evidence="3">The sequence shown here is derived from an EMBL/GenBank/DDBJ whole genome shotgun (WGS) entry which is preliminary data.</text>
</comment>
<evidence type="ECO:0000256" key="1">
    <source>
        <dbReference type="SAM" id="Phobius"/>
    </source>
</evidence>
<sequence length="274" mass="31622">MKSFLTNRSINLIQNYNVASYSLKGKLLALYKNKVFIISTVIFVLIFTLYKLYNDSYLLKTKYLGEIKHLNLKLKLLQLQMNPHFVFNTIGGIESLFIKKNEKEINRYVGSLTSLMRKTLDICNKDSITIGEEIEYLKLYINLMRFRLNNNLKAKYNIDKTISLENKIGCMLFQPIVENAIIHGLAPKSDNRELIISFNKKGNLLIGIVKDNGVGRKAAFKKKKEHTSWATKSIEERIKIFNQIHDQKVKYKFKDLTKNGLPSGSLVKLIIPLV</sequence>
<feature type="domain" description="Signal transduction histidine kinase internal region" evidence="2">
    <location>
        <begin position="73"/>
        <end position="152"/>
    </location>
</feature>
<evidence type="ECO:0000313" key="4">
    <source>
        <dbReference type="Proteomes" id="UP001337305"/>
    </source>
</evidence>
<dbReference type="Gene3D" id="3.30.565.10">
    <property type="entry name" value="Histidine kinase-like ATPase, C-terminal domain"/>
    <property type="match status" value="1"/>
</dbReference>
<name>A0ABU7XZ09_9FLAO</name>
<reference evidence="3 4" key="1">
    <citation type="submission" date="2022-09" db="EMBL/GenBank/DDBJ databases">
        <title>Genome sequencing of Flavivirga sp. MEBiC05379.</title>
        <authorList>
            <person name="Oh H.-M."/>
            <person name="Kwon K.K."/>
            <person name="Park M.J."/>
            <person name="Yang S.-H."/>
        </authorList>
    </citation>
    <scope>NUCLEOTIDE SEQUENCE [LARGE SCALE GENOMIC DNA]</scope>
    <source>
        <strain evidence="3 4">MEBiC05379</strain>
    </source>
</reference>
<feature type="transmembrane region" description="Helical" evidence="1">
    <location>
        <begin position="35"/>
        <end position="53"/>
    </location>
</feature>
<keyword evidence="1" id="KW-0472">Membrane</keyword>
<keyword evidence="4" id="KW-1185">Reference proteome</keyword>
<dbReference type="GO" id="GO:0016301">
    <property type="term" value="F:kinase activity"/>
    <property type="evidence" value="ECO:0007669"/>
    <property type="project" value="UniProtKB-KW"/>
</dbReference>
<evidence type="ECO:0000313" key="3">
    <source>
        <dbReference type="EMBL" id="MEF3835734.1"/>
    </source>
</evidence>
<dbReference type="PANTHER" id="PTHR34220:SF7">
    <property type="entry name" value="SENSOR HISTIDINE KINASE YPDA"/>
    <property type="match status" value="1"/>
</dbReference>
<dbReference type="InterPro" id="IPR050640">
    <property type="entry name" value="Bact_2-comp_sensor_kinase"/>
</dbReference>
<dbReference type="SUPFAM" id="SSF55874">
    <property type="entry name" value="ATPase domain of HSP90 chaperone/DNA topoisomerase II/histidine kinase"/>
    <property type="match status" value="1"/>
</dbReference>
<gene>
    <name evidence="3" type="ORF">N1F79_21595</name>
</gene>
<dbReference type="InterPro" id="IPR010559">
    <property type="entry name" value="Sig_transdc_His_kin_internal"/>
</dbReference>
<dbReference type="InterPro" id="IPR036890">
    <property type="entry name" value="HATPase_C_sf"/>
</dbReference>
<dbReference type="Pfam" id="PF06580">
    <property type="entry name" value="His_kinase"/>
    <property type="match status" value="1"/>
</dbReference>
<dbReference type="PANTHER" id="PTHR34220">
    <property type="entry name" value="SENSOR HISTIDINE KINASE YPDA"/>
    <property type="match status" value="1"/>
</dbReference>
<dbReference type="EMBL" id="JAODOP010000004">
    <property type="protein sequence ID" value="MEF3835734.1"/>
    <property type="molecule type" value="Genomic_DNA"/>
</dbReference>
<keyword evidence="1" id="KW-1133">Transmembrane helix</keyword>
<keyword evidence="3" id="KW-0808">Transferase</keyword>
<evidence type="ECO:0000259" key="2">
    <source>
        <dbReference type="Pfam" id="PF06580"/>
    </source>
</evidence>
<dbReference type="RefSeq" id="WP_303308014.1">
    <property type="nucleotide sequence ID" value="NZ_JAODOP010000004.1"/>
</dbReference>
<organism evidence="3 4">
    <name type="scientific">Flavivirga spongiicola</name>
    <dbReference type="NCBI Taxonomy" id="421621"/>
    <lineage>
        <taxon>Bacteria</taxon>
        <taxon>Pseudomonadati</taxon>
        <taxon>Bacteroidota</taxon>
        <taxon>Flavobacteriia</taxon>
        <taxon>Flavobacteriales</taxon>
        <taxon>Flavobacteriaceae</taxon>
        <taxon>Flavivirga</taxon>
    </lineage>
</organism>
<dbReference type="Proteomes" id="UP001337305">
    <property type="component" value="Unassembled WGS sequence"/>
</dbReference>
<keyword evidence="1" id="KW-0812">Transmembrane</keyword>
<proteinExistence type="predicted"/>
<keyword evidence="3" id="KW-0418">Kinase</keyword>
<accession>A0ABU7XZ09</accession>